<dbReference type="RefSeq" id="WP_160914629.1">
    <property type="nucleotide sequence ID" value="NZ_WMFA01000004.1"/>
</dbReference>
<dbReference type="InterPro" id="IPR007630">
    <property type="entry name" value="RNA_pol_sigma70_r4"/>
</dbReference>
<dbReference type="AlphaFoldDB" id="A0A845FBD7"/>
<dbReference type="CDD" id="cd06171">
    <property type="entry name" value="Sigma70_r4"/>
    <property type="match status" value="1"/>
</dbReference>
<dbReference type="InterPro" id="IPR000943">
    <property type="entry name" value="RNA_pol_sigma70"/>
</dbReference>
<comment type="caution">
    <text evidence="6">The sequence shown here is derived from an EMBL/GenBank/DDBJ whole genome shotgun (WGS) entry which is preliminary data.</text>
</comment>
<evidence type="ECO:0000256" key="4">
    <source>
        <dbReference type="ARBA" id="ARBA00023163"/>
    </source>
</evidence>
<dbReference type="PANTHER" id="PTHR30603:SF47">
    <property type="entry name" value="RNA POLYMERASE SIGMA FACTOR SIGD, CHLOROPLASTIC"/>
    <property type="match status" value="1"/>
</dbReference>
<accession>A0A845FBD7</accession>
<dbReference type="Proteomes" id="UP000450457">
    <property type="component" value="Unassembled WGS sequence"/>
</dbReference>
<dbReference type="SUPFAM" id="SSF88946">
    <property type="entry name" value="Sigma2 domain of RNA polymerase sigma factors"/>
    <property type="match status" value="1"/>
</dbReference>
<evidence type="ECO:0000313" key="6">
    <source>
        <dbReference type="EMBL" id="MYL71732.1"/>
    </source>
</evidence>
<gene>
    <name evidence="6" type="ORF">GLW00_12770</name>
</gene>
<dbReference type="OrthoDB" id="2771667at2"/>
<sequence>MGYTNKQKSGPVYSNISLIKKSLVQSPNGKLPYHDIVLSLKKTWIRSSGDDINFFVNLALNAKKSYFQEDENGLWAIKNRENRELNEVIRYVSEIARPFKVKEVISFFPGEVSLNELDNYLKTDIRFTELEGSPYWLLSEWSLVNDLVYDYMQKQKTVSQKIDEVIKEVIIEYKLDTNTTIFAPHIDERFNTVKNLVSVELYEFINEFDENIIVPKEISEEIARASVKLMNWVGSQESEFKIKDCIPDVFRIKASENSFALYYQAIEDFFTIVSTVSKVKKGTYVFTGNVSDTRLNKYGFTNSIYGSVPFIKNIEDLYKSSEEKNEEWKLDKRQPPKSIEQKRSYGYTTLSYYERIKGYLNVPSSLSGHFNSEAVFDKLSIQVEGFIYEGWWVFKDDRYTIYGDGINDFYSDYLLKPGHSLKVESNGKETLNISIIGFDERYSEEQSRYLDIGKIAEESKAVNKSIFTLMCEVLATYPSGMHWTQLLDQVMEIRSTTRKTVYNLLSKNECFEKVTSKKGYWKLNIVKLSRFYVDEEGNDAELIIEQIKPPAKTEKIFNPRENKQSYIDPYVFDEEYELPPLHISFSNWAKKQEGINFSDAVNKTTGKEDLIGILTESYAKLLCNFAKSRQLYSVEFMDLVQEGFFAIMKAVENFNGENSFSNYLKIWLRQRISRQRADMANLIRLPVHMIEQIDKLDRLIDRSLTLYGRSPELQEVLEAGLSQNAVNTLPLYTIDYVSFEQFWGYVSNKNELFYTNPWFAGAIINNKISRHNYKVTDKQLQEVLSKLCEIDEQDNEECWATTNVEKEIESKVLSEEVTNILEALSTREKQVIRFRYGLDNSEEKTLQEIGDILGITRERVRQIEKKSLERILVLAKKQKLNEFIS</sequence>
<dbReference type="InterPro" id="IPR050239">
    <property type="entry name" value="Sigma-70_RNA_pol_init_factors"/>
</dbReference>
<keyword evidence="2" id="KW-0731">Sigma factor</keyword>
<evidence type="ECO:0000259" key="5">
    <source>
        <dbReference type="PROSITE" id="PS00716"/>
    </source>
</evidence>
<organism evidence="6 7">
    <name type="scientific">Halobacillus litoralis</name>
    <dbReference type="NCBI Taxonomy" id="45668"/>
    <lineage>
        <taxon>Bacteria</taxon>
        <taxon>Bacillati</taxon>
        <taxon>Bacillota</taxon>
        <taxon>Bacilli</taxon>
        <taxon>Bacillales</taxon>
        <taxon>Bacillaceae</taxon>
        <taxon>Halobacillus</taxon>
    </lineage>
</organism>
<dbReference type="Pfam" id="PF04542">
    <property type="entry name" value="Sigma70_r2"/>
    <property type="match status" value="1"/>
</dbReference>
<dbReference type="PROSITE" id="PS00716">
    <property type="entry name" value="SIGMA70_2"/>
    <property type="match status" value="1"/>
</dbReference>
<keyword evidence="3" id="KW-0238">DNA-binding</keyword>
<dbReference type="InterPro" id="IPR036388">
    <property type="entry name" value="WH-like_DNA-bd_sf"/>
</dbReference>
<dbReference type="InterPro" id="IPR013325">
    <property type="entry name" value="RNA_pol_sigma_r2"/>
</dbReference>
<dbReference type="Gene3D" id="1.10.601.10">
    <property type="entry name" value="RNA Polymerase Primary Sigma Factor"/>
    <property type="match status" value="1"/>
</dbReference>
<keyword evidence="1" id="KW-0805">Transcription regulation</keyword>
<dbReference type="Pfam" id="PF04545">
    <property type="entry name" value="Sigma70_r4"/>
    <property type="match status" value="1"/>
</dbReference>
<dbReference type="InterPro" id="IPR013324">
    <property type="entry name" value="RNA_pol_sigma_r3/r4-like"/>
</dbReference>
<evidence type="ECO:0000256" key="1">
    <source>
        <dbReference type="ARBA" id="ARBA00023015"/>
    </source>
</evidence>
<dbReference type="PANTHER" id="PTHR30603">
    <property type="entry name" value="RNA POLYMERASE SIGMA FACTOR RPO"/>
    <property type="match status" value="1"/>
</dbReference>
<proteinExistence type="predicted"/>
<dbReference type="GeneID" id="78007876"/>
<dbReference type="GO" id="GO:0003677">
    <property type="term" value="F:DNA binding"/>
    <property type="evidence" value="ECO:0007669"/>
    <property type="project" value="UniProtKB-KW"/>
</dbReference>
<keyword evidence="4" id="KW-0804">Transcription</keyword>
<dbReference type="GO" id="GO:0006352">
    <property type="term" value="P:DNA-templated transcription initiation"/>
    <property type="evidence" value="ECO:0007669"/>
    <property type="project" value="InterPro"/>
</dbReference>
<dbReference type="InterPro" id="IPR007627">
    <property type="entry name" value="RNA_pol_sigma70_r2"/>
</dbReference>
<evidence type="ECO:0000313" key="7">
    <source>
        <dbReference type="Proteomes" id="UP000450457"/>
    </source>
</evidence>
<dbReference type="EMBL" id="WMFA01000004">
    <property type="protein sequence ID" value="MYL71732.1"/>
    <property type="molecule type" value="Genomic_DNA"/>
</dbReference>
<dbReference type="GO" id="GO:0016987">
    <property type="term" value="F:sigma factor activity"/>
    <property type="evidence" value="ECO:0007669"/>
    <property type="project" value="UniProtKB-KW"/>
</dbReference>
<evidence type="ECO:0000256" key="2">
    <source>
        <dbReference type="ARBA" id="ARBA00023082"/>
    </source>
</evidence>
<name>A0A845FBD7_9BACI</name>
<feature type="domain" description="RNA polymerase sigma-70" evidence="5">
    <location>
        <begin position="845"/>
        <end position="871"/>
    </location>
</feature>
<reference evidence="6 7" key="1">
    <citation type="submission" date="2019-11" db="EMBL/GenBank/DDBJ databases">
        <title>Genome sequences of 17 halophilic strains isolated from different environments.</title>
        <authorList>
            <person name="Furrow R.E."/>
        </authorList>
    </citation>
    <scope>NUCLEOTIDE SEQUENCE [LARGE SCALE GENOMIC DNA]</scope>
    <source>
        <strain evidence="6 7">SL-4</strain>
    </source>
</reference>
<protein>
    <submittedName>
        <fullName evidence="6">Sigma-70 family RNA polymerase sigma factor</fullName>
    </submittedName>
</protein>
<dbReference type="InterPro" id="IPR014284">
    <property type="entry name" value="RNA_pol_sigma-70_dom"/>
</dbReference>
<dbReference type="NCBIfam" id="TIGR02937">
    <property type="entry name" value="sigma70-ECF"/>
    <property type="match status" value="1"/>
</dbReference>
<evidence type="ECO:0000256" key="3">
    <source>
        <dbReference type="ARBA" id="ARBA00023125"/>
    </source>
</evidence>
<dbReference type="SUPFAM" id="SSF88659">
    <property type="entry name" value="Sigma3 and sigma4 domains of RNA polymerase sigma factors"/>
    <property type="match status" value="1"/>
</dbReference>
<dbReference type="Gene3D" id="1.10.10.10">
    <property type="entry name" value="Winged helix-like DNA-binding domain superfamily/Winged helix DNA-binding domain"/>
    <property type="match status" value="1"/>
</dbReference>
<dbReference type="PRINTS" id="PR00046">
    <property type="entry name" value="SIGMA70FCT"/>
</dbReference>